<dbReference type="AlphaFoldDB" id="A0A2T0FF72"/>
<evidence type="ECO:0000256" key="5">
    <source>
        <dbReference type="ARBA" id="ARBA00022989"/>
    </source>
</evidence>
<feature type="transmembrane region" description="Helical" evidence="7">
    <location>
        <begin position="63"/>
        <end position="82"/>
    </location>
</feature>
<protein>
    <submittedName>
        <fullName evidence="8">Protein FMP42</fullName>
    </submittedName>
</protein>
<sequence>MSVVKHARIFVAIATCALVGSPLAAFPTLRAYFIDNGLYEDLCQVHSEATIHCLARQLQFDKIYVFGAFSTGLGILLGYYVLNLAGFTCSSLVGNFLLALGCFLMGSDPKEVPELDNFVWGFALICLGQPFTLFSALDASSYVEGWTLPFVVFLLAIAALASGIWHYAIVNLAPESIVDLFNWYLLVPIVLVCATIAVAPLCGFNTAEGRVDRLVERAFRPSLDKSPELPLLEHQVDDVDESLWVIGKEKQNASRIASRWFWALFIFYAANMLVLDGFMSSGPEYAWSVNHASGIVVYYLSVYAPVVSAGGVVLTALAFYKMPHFYVISLTQILCLACPVLLLFGQWKAAAIIVPLGRVLLHAAAVNYCARVFGFSSFGFVYGILNVFSGITLCLLPVIDHFLLSFEGPSRALMVSVAVFQAVSIAISLRLFATKISFIDRCLLEREAEQSVEGAISL</sequence>
<evidence type="ECO:0000313" key="9">
    <source>
        <dbReference type="Proteomes" id="UP000238350"/>
    </source>
</evidence>
<comment type="subcellular location">
    <subcellularLocation>
        <location evidence="1">Membrane</location>
        <topology evidence="1">Multi-pass membrane protein</topology>
    </subcellularLocation>
</comment>
<dbReference type="Proteomes" id="UP000238350">
    <property type="component" value="Unassembled WGS sequence"/>
</dbReference>
<evidence type="ECO:0000256" key="6">
    <source>
        <dbReference type="ARBA" id="ARBA00023136"/>
    </source>
</evidence>
<keyword evidence="4 7" id="KW-0812">Transmembrane</keyword>
<dbReference type="GO" id="GO:0000329">
    <property type="term" value="C:fungal-type vacuole membrane"/>
    <property type="evidence" value="ECO:0007669"/>
    <property type="project" value="TreeGrafter"/>
</dbReference>
<dbReference type="SUPFAM" id="SSF103473">
    <property type="entry name" value="MFS general substrate transporter"/>
    <property type="match status" value="1"/>
</dbReference>
<evidence type="ECO:0000256" key="7">
    <source>
        <dbReference type="SAM" id="Phobius"/>
    </source>
</evidence>
<evidence type="ECO:0000256" key="1">
    <source>
        <dbReference type="ARBA" id="ARBA00004141"/>
    </source>
</evidence>
<feature type="transmembrane region" description="Helical" evidence="7">
    <location>
        <begin position="325"/>
        <end position="344"/>
    </location>
</feature>
<feature type="transmembrane region" description="Helical" evidence="7">
    <location>
        <begin position="260"/>
        <end position="278"/>
    </location>
</feature>
<dbReference type="OrthoDB" id="330047at2759"/>
<name>A0A2T0FF72_9ASCO</name>
<feature type="transmembrane region" description="Helical" evidence="7">
    <location>
        <begin position="89"/>
        <end position="106"/>
    </location>
</feature>
<dbReference type="GeneID" id="36514993"/>
<dbReference type="EMBL" id="NDIQ01000001">
    <property type="protein sequence ID" value="PRT53624.1"/>
    <property type="molecule type" value="Genomic_DNA"/>
</dbReference>
<evidence type="ECO:0000256" key="3">
    <source>
        <dbReference type="ARBA" id="ARBA00022448"/>
    </source>
</evidence>
<dbReference type="InterPro" id="IPR036259">
    <property type="entry name" value="MFS_trans_sf"/>
</dbReference>
<keyword evidence="6 7" id="KW-0472">Membrane</keyword>
<comment type="similarity">
    <text evidence="2">Belongs to the SLC43A transporter (TC 2.A.1.44) family.</text>
</comment>
<feature type="transmembrane region" description="Helical" evidence="7">
    <location>
        <begin position="298"/>
        <end position="320"/>
    </location>
</feature>
<feature type="transmembrane region" description="Helical" evidence="7">
    <location>
        <begin position="411"/>
        <end position="433"/>
    </location>
</feature>
<feature type="transmembrane region" description="Helical" evidence="7">
    <location>
        <begin position="118"/>
        <end position="136"/>
    </location>
</feature>
<feature type="transmembrane region" description="Helical" evidence="7">
    <location>
        <begin position="380"/>
        <end position="399"/>
    </location>
</feature>
<feature type="transmembrane region" description="Helical" evidence="7">
    <location>
        <begin position="148"/>
        <end position="169"/>
    </location>
</feature>
<keyword evidence="3" id="KW-0813">Transport</keyword>
<dbReference type="STRING" id="45607.A0A2T0FF72"/>
<dbReference type="RefSeq" id="XP_024663570.1">
    <property type="nucleotide sequence ID" value="XM_024807802.1"/>
</dbReference>
<keyword evidence="5 7" id="KW-1133">Transmembrane helix</keyword>
<dbReference type="PANTHER" id="PTHR20772:SF2">
    <property type="entry name" value="PROTEIN FMP42"/>
    <property type="match status" value="1"/>
</dbReference>
<evidence type="ECO:0000256" key="2">
    <source>
        <dbReference type="ARBA" id="ARBA00006595"/>
    </source>
</evidence>
<evidence type="ECO:0000313" key="8">
    <source>
        <dbReference type="EMBL" id="PRT53624.1"/>
    </source>
</evidence>
<evidence type="ECO:0000256" key="4">
    <source>
        <dbReference type="ARBA" id="ARBA00022692"/>
    </source>
</evidence>
<proteinExistence type="inferred from homology"/>
<feature type="transmembrane region" description="Helical" evidence="7">
    <location>
        <begin position="350"/>
        <end position="368"/>
    </location>
</feature>
<comment type="caution">
    <text evidence="8">The sequence shown here is derived from an EMBL/GenBank/DDBJ whole genome shotgun (WGS) entry which is preliminary data.</text>
</comment>
<keyword evidence="9" id="KW-1185">Reference proteome</keyword>
<organism evidence="8 9">
    <name type="scientific">Wickerhamiella sorbophila</name>
    <dbReference type="NCBI Taxonomy" id="45607"/>
    <lineage>
        <taxon>Eukaryota</taxon>
        <taxon>Fungi</taxon>
        <taxon>Dikarya</taxon>
        <taxon>Ascomycota</taxon>
        <taxon>Saccharomycotina</taxon>
        <taxon>Dipodascomycetes</taxon>
        <taxon>Dipodascales</taxon>
        <taxon>Trichomonascaceae</taxon>
        <taxon>Wickerhamiella</taxon>
    </lineage>
</organism>
<accession>A0A2T0FF72</accession>
<dbReference type="InterPro" id="IPR052599">
    <property type="entry name" value="SLC43A_AATransporter"/>
</dbReference>
<feature type="transmembrane region" description="Helical" evidence="7">
    <location>
        <begin position="181"/>
        <end position="204"/>
    </location>
</feature>
<reference evidence="8 9" key="1">
    <citation type="submission" date="2017-04" db="EMBL/GenBank/DDBJ databases">
        <title>Genome sequencing of [Candida] sorbophila.</title>
        <authorList>
            <person name="Ahn J.O."/>
        </authorList>
    </citation>
    <scope>NUCLEOTIDE SEQUENCE [LARGE SCALE GENOMIC DNA]</scope>
    <source>
        <strain evidence="8 9">DS02</strain>
    </source>
</reference>
<gene>
    <name evidence="8" type="ORF">B9G98_01244</name>
</gene>
<dbReference type="PANTHER" id="PTHR20772">
    <property type="entry name" value="PROTEIN FMP42"/>
    <property type="match status" value="1"/>
</dbReference>